<dbReference type="EMBL" id="MN990733">
    <property type="protein sequence ID" value="QIM10008.1"/>
    <property type="molecule type" value="Genomic_DNA"/>
</dbReference>
<dbReference type="InterPro" id="IPR012657">
    <property type="entry name" value="23S_rRNA-intervening_sequence"/>
</dbReference>
<protein>
    <recommendedName>
        <fullName evidence="3">Four helix bundle protein</fullName>
    </recommendedName>
</protein>
<dbReference type="InterPro" id="IPR036583">
    <property type="entry name" value="23S_rRNA_IVS_sf"/>
</dbReference>
<dbReference type="Gene3D" id="1.20.1440.60">
    <property type="entry name" value="23S rRNA-intervening sequence"/>
    <property type="match status" value="1"/>
</dbReference>
<name>A0A6G8F1H3_9BACT</name>
<dbReference type="AlphaFoldDB" id="A0A6G8F1H3"/>
<evidence type="ECO:0000313" key="2">
    <source>
        <dbReference type="EMBL" id="QIM10008.1"/>
    </source>
</evidence>
<evidence type="ECO:0008006" key="3">
    <source>
        <dbReference type="Google" id="ProtNLM"/>
    </source>
</evidence>
<dbReference type="NCBIfam" id="TIGR02436">
    <property type="entry name" value="four helix bundle protein"/>
    <property type="match status" value="1"/>
</dbReference>
<accession>A0A6G8F1H3</accession>
<proteinExistence type="predicted"/>
<reference evidence="2" key="1">
    <citation type="journal article" date="2020" name="J. ISSAAS">
        <title>Lactobacilli and other gastrointestinal microbiota of Peromyscus leucopus, reservoir host for agents of Lyme disease and other zoonoses in North America.</title>
        <authorList>
            <person name="Milovic A."/>
            <person name="Bassam K."/>
            <person name="Shao H."/>
            <person name="Chatzistamou I."/>
            <person name="Tufts D.M."/>
            <person name="Diuk-Wasser M."/>
            <person name="Barbour A.G."/>
        </authorList>
    </citation>
    <scope>NUCLEOTIDE SEQUENCE</scope>
    <source>
        <strain evidence="2">LL70</strain>
    </source>
</reference>
<sequence>MERNKQIKINHYADGTTSVLRKAVVYTTLRFYQRSDVLYQLTQVFCQRYLPKYGDRTVDQMIQAARSTKQNIAEGSSDGQTSMEVEIKLLGIARGSNLELLEDYQDYLKRHGQSEWKGTNPRFEGLHDFCREHSLYKDYQPLFPNMNDTELANMAICLCHQIDSALTKYIEKKDREFTTEGGIRERMTAARLEQRNTQKETIAKQAAEIDSLRRQLQAAQAEIARLKAALDL</sequence>
<dbReference type="NCBIfam" id="TIGR04258">
    <property type="entry name" value="4helix_suffix"/>
    <property type="match status" value="1"/>
</dbReference>
<dbReference type="SUPFAM" id="SSF158446">
    <property type="entry name" value="IVS-encoded protein-like"/>
    <property type="match status" value="1"/>
</dbReference>
<dbReference type="InterPro" id="IPR026354">
    <property type="entry name" value="4helix_suffix_dom"/>
</dbReference>
<keyword evidence="1" id="KW-0175">Coiled coil</keyword>
<organism evidence="2">
    <name type="scientific">uncultured Prevotella sp</name>
    <dbReference type="NCBI Taxonomy" id="159272"/>
    <lineage>
        <taxon>Bacteria</taxon>
        <taxon>Pseudomonadati</taxon>
        <taxon>Bacteroidota</taxon>
        <taxon>Bacteroidia</taxon>
        <taxon>Bacteroidales</taxon>
        <taxon>Prevotellaceae</taxon>
        <taxon>Prevotella</taxon>
        <taxon>environmental samples</taxon>
    </lineage>
</organism>
<gene>
    <name evidence="2" type="ORF">Prevot485_1070</name>
</gene>
<evidence type="ECO:0000256" key="1">
    <source>
        <dbReference type="SAM" id="Coils"/>
    </source>
</evidence>
<feature type="coiled-coil region" evidence="1">
    <location>
        <begin position="195"/>
        <end position="229"/>
    </location>
</feature>